<keyword evidence="1" id="KW-0479">Metal-binding</keyword>
<evidence type="ECO:0000313" key="2">
    <source>
        <dbReference type="EMBL" id="MBB5039178.1"/>
    </source>
</evidence>
<dbReference type="EMBL" id="JACHIF010000007">
    <property type="protein sequence ID" value="MBB5039178.1"/>
    <property type="molecule type" value="Genomic_DNA"/>
</dbReference>
<comment type="cofactor">
    <cofactor evidence="1">
        <name>Mg(2+)</name>
        <dbReference type="ChEBI" id="CHEBI:18420"/>
    </cofactor>
    <text evidence="1">Binds 2 magnesium ions per subunit.</text>
</comment>
<evidence type="ECO:0000313" key="3">
    <source>
        <dbReference type="Proteomes" id="UP000534294"/>
    </source>
</evidence>
<evidence type="ECO:0000256" key="1">
    <source>
        <dbReference type="PIRSR" id="PIRSR605502-1"/>
    </source>
</evidence>
<dbReference type="GO" id="GO:0016787">
    <property type="term" value="F:hydrolase activity"/>
    <property type="evidence" value="ECO:0007669"/>
    <property type="project" value="UniProtKB-KW"/>
</dbReference>
<dbReference type="PANTHER" id="PTHR16222:SF17">
    <property type="entry name" value="SELENOPROTEIN J"/>
    <property type="match status" value="1"/>
</dbReference>
<dbReference type="InterPro" id="IPR036705">
    <property type="entry name" value="Ribosyl_crysJ1_sf"/>
</dbReference>
<feature type="binding site" evidence="1">
    <location>
        <position position="266"/>
    </location>
    <ligand>
        <name>Mg(2+)</name>
        <dbReference type="ChEBI" id="CHEBI:18420"/>
        <label>1</label>
    </ligand>
</feature>
<sequence length="314" mass="34529">MNASLSSLRGALWGQFIGDAAALGTHWIYDLADMGRKFPQGVHGFETPLKGHYHEGKKSGDQTHYGDAALLLLESLAACGGRFRENDFGMRFQSFFGSANCRSYRDHATRETLEHLQQQPGNFQNGADDDQLATVSRLAPVVVAYRKEEFITMADAIHRLTLVTQNHTTADACAAACAVLLRTLLQGTPFREAFELTRKSREVSCDGSDYFEFAYMLRELDVVTATGRFGQSCPLPQSFPSALHAAWRHQDSFEDAILNTVRAGGDNAGRASMVGAWLGAVHGYEALPQAWLAKLTAHERIANAMDQLFSHLGD</sequence>
<dbReference type="RefSeq" id="WP_184210654.1">
    <property type="nucleotide sequence ID" value="NZ_JACHIF010000007.1"/>
</dbReference>
<dbReference type="InterPro" id="IPR050792">
    <property type="entry name" value="ADP-ribosylglycohydrolase"/>
</dbReference>
<protein>
    <submittedName>
        <fullName evidence="2">ADP-ribosylglycohydrolase</fullName>
    </submittedName>
</protein>
<name>A0A7W7YN07_9BACT</name>
<feature type="binding site" evidence="1">
    <location>
        <position position="63"/>
    </location>
    <ligand>
        <name>Mg(2+)</name>
        <dbReference type="ChEBI" id="CHEBI:18420"/>
        <label>1</label>
    </ligand>
</feature>
<dbReference type="AlphaFoldDB" id="A0A7W7YN07"/>
<dbReference type="PANTHER" id="PTHR16222">
    <property type="entry name" value="ADP-RIBOSYLGLYCOHYDROLASE"/>
    <property type="match status" value="1"/>
</dbReference>
<dbReference type="Proteomes" id="UP000534294">
    <property type="component" value="Unassembled WGS sequence"/>
</dbReference>
<dbReference type="GO" id="GO:0046872">
    <property type="term" value="F:metal ion binding"/>
    <property type="evidence" value="ECO:0007669"/>
    <property type="project" value="UniProtKB-KW"/>
</dbReference>
<proteinExistence type="predicted"/>
<dbReference type="Gene3D" id="1.10.4080.10">
    <property type="entry name" value="ADP-ribosylation/Crystallin J1"/>
    <property type="match status" value="1"/>
</dbReference>
<accession>A0A7W7YN07</accession>
<organism evidence="2 3">
    <name type="scientific">Prosthecobacter dejongeii</name>
    <dbReference type="NCBI Taxonomy" id="48465"/>
    <lineage>
        <taxon>Bacteria</taxon>
        <taxon>Pseudomonadati</taxon>
        <taxon>Verrucomicrobiota</taxon>
        <taxon>Verrucomicrobiia</taxon>
        <taxon>Verrucomicrobiales</taxon>
        <taxon>Verrucomicrobiaceae</taxon>
        <taxon>Prosthecobacter</taxon>
    </lineage>
</organism>
<gene>
    <name evidence="2" type="ORF">HNQ64_003447</name>
</gene>
<dbReference type="Pfam" id="PF03747">
    <property type="entry name" value="ADP_ribosyl_GH"/>
    <property type="match status" value="1"/>
</dbReference>
<dbReference type="InterPro" id="IPR005502">
    <property type="entry name" value="Ribosyl_crysJ1"/>
</dbReference>
<keyword evidence="1" id="KW-0460">Magnesium</keyword>
<keyword evidence="2" id="KW-0378">Hydrolase</keyword>
<comment type="caution">
    <text evidence="2">The sequence shown here is derived from an EMBL/GenBank/DDBJ whole genome shotgun (WGS) entry which is preliminary data.</text>
</comment>
<dbReference type="SUPFAM" id="SSF101478">
    <property type="entry name" value="ADP-ribosylglycohydrolase"/>
    <property type="match status" value="1"/>
</dbReference>
<reference evidence="2 3" key="1">
    <citation type="submission" date="2020-08" db="EMBL/GenBank/DDBJ databases">
        <title>Genomic Encyclopedia of Type Strains, Phase IV (KMG-IV): sequencing the most valuable type-strain genomes for metagenomic binning, comparative biology and taxonomic classification.</title>
        <authorList>
            <person name="Goeker M."/>
        </authorList>
    </citation>
    <scope>NUCLEOTIDE SEQUENCE [LARGE SCALE GENOMIC DNA]</scope>
    <source>
        <strain evidence="2 3">DSM 12251</strain>
    </source>
</reference>
<keyword evidence="3" id="KW-1185">Reference proteome</keyword>